<protein>
    <submittedName>
        <fullName evidence="2">Uncharacterized protein</fullName>
    </submittedName>
</protein>
<sequence>MGFFFGIENFGSKILGGVMKAAQWVAPALHKVLLTISGPVGMIHPGIGGALSAGANLAGVVDRIKRGNSGQTSANDSLPLVDGTAQAGISNEYSRGDNRYPSKISTTLPEKDSSVGDVGAQTTYVKSDHQHPLQFSSNIPAIDAANGSYCSSTDYALSNYSHPINVETNAGNILKPDGQGDNGTSTFYIKNDHIHPLSVQVLDPLPDGEATTGLANTYVRSDHIHPINVSSTVPIKDTINGVVGTQTTFSCSDHARPLNVIATFPMAESPLDTAGIVGNSAMYARAYHAHPENYNQNQYNVPAVSKAGGGNDCIIATAFIKTDGLPTHVLMGDGHENVLSIFVLWGDSSTRL</sequence>
<reference evidence="2 3" key="1">
    <citation type="submission" date="2019-03" db="EMBL/GenBank/DDBJ databases">
        <title>Single cell metagenomics reveals metabolic interactions within the superorganism composed of flagellate Streblomastix strix and complex community of Bacteroidetes bacteria on its surface.</title>
        <authorList>
            <person name="Treitli S.C."/>
            <person name="Kolisko M."/>
            <person name="Husnik F."/>
            <person name="Keeling P."/>
            <person name="Hampl V."/>
        </authorList>
    </citation>
    <scope>NUCLEOTIDE SEQUENCE [LARGE SCALE GENOMIC DNA]</scope>
    <source>
        <strain evidence="2">ST1C</strain>
    </source>
</reference>
<comment type="caution">
    <text evidence="2">The sequence shown here is derived from an EMBL/GenBank/DDBJ whole genome shotgun (WGS) entry which is preliminary data.</text>
</comment>
<dbReference type="EMBL" id="SNRW01002792">
    <property type="protein sequence ID" value="KAA6391696.1"/>
    <property type="molecule type" value="Genomic_DNA"/>
</dbReference>
<proteinExistence type="predicted"/>
<accession>A0A5J4WAL2</accession>
<dbReference type="Proteomes" id="UP000324800">
    <property type="component" value="Unassembled WGS sequence"/>
</dbReference>
<dbReference type="AlphaFoldDB" id="A0A5J4WAL2"/>
<evidence type="ECO:0000256" key="1">
    <source>
        <dbReference type="SAM" id="MobiDB-lite"/>
    </source>
</evidence>
<evidence type="ECO:0000313" key="2">
    <source>
        <dbReference type="EMBL" id="KAA6391696.1"/>
    </source>
</evidence>
<feature type="region of interest" description="Disordered" evidence="1">
    <location>
        <begin position="91"/>
        <end position="116"/>
    </location>
</feature>
<name>A0A5J4WAL2_9EUKA</name>
<evidence type="ECO:0000313" key="3">
    <source>
        <dbReference type="Proteomes" id="UP000324800"/>
    </source>
</evidence>
<organism evidence="2 3">
    <name type="scientific">Streblomastix strix</name>
    <dbReference type="NCBI Taxonomy" id="222440"/>
    <lineage>
        <taxon>Eukaryota</taxon>
        <taxon>Metamonada</taxon>
        <taxon>Preaxostyla</taxon>
        <taxon>Oxymonadida</taxon>
        <taxon>Streblomastigidae</taxon>
        <taxon>Streblomastix</taxon>
    </lineage>
</organism>
<gene>
    <name evidence="2" type="ORF">EZS28_012776</name>
</gene>